<proteinExistence type="inferred from homology"/>
<keyword evidence="2 6" id="KW-0808">Transferase</keyword>
<dbReference type="InterPro" id="IPR027791">
    <property type="entry name" value="Galactosyl_T_C"/>
</dbReference>
<feature type="domain" description="Ricin B lectin" evidence="7">
    <location>
        <begin position="437"/>
        <end position="560"/>
    </location>
</feature>
<gene>
    <name evidence="8" type="ORF">JYU34_001997</name>
</gene>
<dbReference type="PANTHER" id="PTHR11675">
    <property type="entry name" value="N-ACETYLGALACTOSAMINYLTRANSFERASE"/>
    <property type="match status" value="1"/>
</dbReference>
<dbReference type="EC" id="2.4.1.-" evidence="6"/>
<name>A0ABQ7R5B6_PLUXY</name>
<evidence type="ECO:0000256" key="1">
    <source>
        <dbReference type="ARBA" id="ARBA00004323"/>
    </source>
</evidence>
<dbReference type="Gene3D" id="2.80.10.50">
    <property type="match status" value="1"/>
</dbReference>
<sequence length="629" mass="71095">MFSFVNNMRKYYIVFKKLSIILVAVLTVFYLYCWLFTPTPQPVLISPSHVLRTEEQLEEIIRKEEARVIPHWGRGGQAVPPRGLGAPTHRDELYYSDRIPYDRSVRDLRPPACRLHSYDHDLPTASVLIVFRNEPHSLLVRTVTSVLKSYNRYHPGKHLHEVLLVDDASRIYHTPGKLARYIRTRLPPIVRLIRLNQPIGVVRARQLAARNATGDVIVHLDAHCEVGIDWLRPLLQRLKERPDIIVTPVIDVITPYFEYTAMDADRTVVGSFDFNLNFIWKDAAETKDATAPLASPTLGGGLYAVTRELFWRLGGYDEDMEAWGGENLELSIRAWSCGGAIETLPCSRAGHLFRPYAAHPERHLARAINVARVADVWLDEYRTLFMLHEPHASGSALAGDVTVRRALRERLNCQPFRWYMETVHPDKFIPMTDARAWGRLRTFELDLCADSGVGYEGLAKVTECLEPILGGQLWALDEGWRLRSDERCAVVAAAVVGAGYREIVLQPCFSTRGGQAWRLVDSRLIHEQSKLCLDSGWLSGGDLTAMACDDATPSQRWHFDFHENRTFENYNFFDALLFDSHERLAALQALAGARRAARGEGEGTTEHSNGTTGMAVVDIISPTDDMKST</sequence>
<accession>A0ABQ7R5B6</accession>
<dbReference type="InterPro" id="IPR001173">
    <property type="entry name" value="Glyco_trans_2-like"/>
</dbReference>
<dbReference type="Proteomes" id="UP000823941">
    <property type="component" value="Chromosome 3"/>
</dbReference>
<keyword evidence="6" id="KW-1133">Transmembrane helix</keyword>
<dbReference type="Pfam" id="PF00535">
    <property type="entry name" value="Glycos_transf_2"/>
    <property type="match status" value="1"/>
</dbReference>
<keyword evidence="5 6" id="KW-1015">Disulfide bond</keyword>
<keyword evidence="4 6" id="KW-0333">Golgi apparatus</keyword>
<dbReference type="SUPFAM" id="SSF50370">
    <property type="entry name" value="Ricin B-like lectins"/>
    <property type="match status" value="1"/>
</dbReference>
<protein>
    <recommendedName>
        <fullName evidence="6">Polypeptide N-acetylgalactosaminyltransferase</fullName>
        <ecNumber evidence="6">2.4.1.-</ecNumber>
    </recommendedName>
    <alternativeName>
        <fullName evidence="6">Protein-UDP acetylgalactosaminyltransferase</fullName>
    </alternativeName>
</protein>
<dbReference type="Pfam" id="PF00652">
    <property type="entry name" value="Ricin_B_lectin"/>
    <property type="match status" value="1"/>
</dbReference>
<keyword evidence="3 6" id="KW-0430">Lectin</keyword>
<reference evidence="8 9" key="1">
    <citation type="submission" date="2021-06" db="EMBL/GenBank/DDBJ databases">
        <title>A haploid diamondback moth (Plutella xylostella L.) genome assembly resolves 31 chromosomes and identifies a diamide resistance mutation.</title>
        <authorList>
            <person name="Ward C.M."/>
            <person name="Perry K.D."/>
            <person name="Baker G."/>
            <person name="Powis K."/>
            <person name="Heckel D.G."/>
            <person name="Baxter S.W."/>
        </authorList>
    </citation>
    <scope>NUCLEOTIDE SEQUENCE [LARGE SCALE GENOMIC DNA]</scope>
    <source>
        <strain evidence="8 9">LV</strain>
        <tissue evidence="8">Single pupa</tissue>
    </source>
</reference>
<comment type="subcellular location">
    <subcellularLocation>
        <location evidence="1 6">Golgi apparatus membrane</location>
        <topology evidence="1 6">Single-pass type II membrane protein</topology>
    </subcellularLocation>
</comment>
<evidence type="ECO:0000256" key="3">
    <source>
        <dbReference type="ARBA" id="ARBA00022734"/>
    </source>
</evidence>
<dbReference type="Pfam" id="PF02709">
    <property type="entry name" value="Glyco_transf_7C"/>
    <property type="match status" value="1"/>
</dbReference>
<keyword evidence="6" id="KW-0812">Transmembrane</keyword>
<comment type="caution">
    <text evidence="8">The sequence shown here is derived from an EMBL/GenBank/DDBJ whole genome shotgun (WGS) entry which is preliminary data.</text>
</comment>
<dbReference type="InterPro" id="IPR000772">
    <property type="entry name" value="Ricin_B_lectin"/>
</dbReference>
<dbReference type="Gene3D" id="3.90.550.10">
    <property type="entry name" value="Spore Coat Polysaccharide Biosynthesis Protein SpsA, Chain A"/>
    <property type="match status" value="1"/>
</dbReference>
<dbReference type="PROSITE" id="PS50231">
    <property type="entry name" value="RICIN_B_LECTIN"/>
    <property type="match status" value="1"/>
</dbReference>
<evidence type="ECO:0000256" key="6">
    <source>
        <dbReference type="RuleBase" id="RU361242"/>
    </source>
</evidence>
<dbReference type="InterPro" id="IPR029044">
    <property type="entry name" value="Nucleotide-diphossugar_trans"/>
</dbReference>
<comment type="similarity">
    <text evidence="6">Belongs to the glycosyltransferase 2 family. GalNAc-T subfamily.</text>
</comment>
<evidence type="ECO:0000313" key="8">
    <source>
        <dbReference type="EMBL" id="KAG7312485.1"/>
    </source>
</evidence>
<evidence type="ECO:0000256" key="2">
    <source>
        <dbReference type="ARBA" id="ARBA00022679"/>
    </source>
</evidence>
<evidence type="ECO:0000259" key="7">
    <source>
        <dbReference type="SMART" id="SM00458"/>
    </source>
</evidence>
<dbReference type="PANTHER" id="PTHR11675:SF43">
    <property type="entry name" value="POLYPEPTIDE N-ACETYLGALACTOSAMINYLTRANSFERASE 1"/>
    <property type="match status" value="1"/>
</dbReference>
<organism evidence="8 9">
    <name type="scientific">Plutella xylostella</name>
    <name type="common">Diamondback moth</name>
    <name type="synonym">Plutella maculipennis</name>
    <dbReference type="NCBI Taxonomy" id="51655"/>
    <lineage>
        <taxon>Eukaryota</taxon>
        <taxon>Metazoa</taxon>
        <taxon>Ecdysozoa</taxon>
        <taxon>Arthropoda</taxon>
        <taxon>Hexapoda</taxon>
        <taxon>Insecta</taxon>
        <taxon>Pterygota</taxon>
        <taxon>Neoptera</taxon>
        <taxon>Endopterygota</taxon>
        <taxon>Lepidoptera</taxon>
        <taxon>Glossata</taxon>
        <taxon>Ditrysia</taxon>
        <taxon>Yponomeutoidea</taxon>
        <taxon>Plutellidae</taxon>
        <taxon>Plutella</taxon>
    </lineage>
</organism>
<feature type="transmembrane region" description="Helical" evidence="6">
    <location>
        <begin position="18"/>
        <end position="37"/>
    </location>
</feature>
<evidence type="ECO:0000313" key="9">
    <source>
        <dbReference type="Proteomes" id="UP000823941"/>
    </source>
</evidence>
<dbReference type="InterPro" id="IPR035992">
    <property type="entry name" value="Ricin_B-like_lectins"/>
</dbReference>
<keyword evidence="6" id="KW-0472">Membrane</keyword>
<keyword evidence="9" id="KW-1185">Reference proteome</keyword>
<dbReference type="SMART" id="SM00458">
    <property type="entry name" value="RICIN"/>
    <property type="match status" value="1"/>
</dbReference>
<keyword evidence="6" id="KW-0464">Manganese</keyword>
<comment type="pathway">
    <text evidence="6">Protein modification; protein glycosylation.</text>
</comment>
<evidence type="ECO:0000256" key="5">
    <source>
        <dbReference type="ARBA" id="ARBA00023157"/>
    </source>
</evidence>
<dbReference type="SUPFAM" id="SSF53448">
    <property type="entry name" value="Nucleotide-diphospho-sugar transferases"/>
    <property type="match status" value="1"/>
</dbReference>
<keyword evidence="6" id="KW-0328">Glycosyltransferase</keyword>
<dbReference type="EMBL" id="JAHIBW010000003">
    <property type="protein sequence ID" value="KAG7312485.1"/>
    <property type="molecule type" value="Genomic_DNA"/>
</dbReference>
<comment type="cofactor">
    <cofactor evidence="6">
        <name>Mn(2+)</name>
        <dbReference type="ChEBI" id="CHEBI:29035"/>
    </cofactor>
</comment>
<evidence type="ECO:0000256" key="4">
    <source>
        <dbReference type="ARBA" id="ARBA00023034"/>
    </source>
</evidence>